<dbReference type="RefSeq" id="WP_232874226.1">
    <property type="nucleotide sequence ID" value="NZ_CP118677.1"/>
</dbReference>
<dbReference type="EMBL" id="CP118677">
    <property type="protein sequence ID" value="WEA18612.1"/>
    <property type="molecule type" value="Genomic_DNA"/>
</dbReference>
<name>A0AAJ5S1V2_9PSED</name>
<evidence type="ECO:0000313" key="3">
    <source>
        <dbReference type="Proteomes" id="UP001217631"/>
    </source>
</evidence>
<dbReference type="PANTHER" id="PTHR36180">
    <property type="entry name" value="DNA-BINDING PROTEIN-RELATED-RELATED"/>
    <property type="match status" value="1"/>
</dbReference>
<sequence length="334" mass="37172">MSKSSGHEKAPVLAGAEALDNVNRSRKNVMSDNSTNVVPFNFGKQQVRTLLIDGEPWFAAQDVLDCLEYAETYKPSRAMSHVPDAWKGVHRLHTLGGTQQALMISEQGLYFVLGRSDKPKALPFQMWLAGDVLPTIRKTGAYVDHHNAMGDLVGAVIGSSGEVVLDRVIDQKAIALPASLRRSYRHTMKSRLRSRFNVQRTALIPAECMSDACNFVAAYVIEGEFLGKEKPNGLSMSIQDWVDACPITRHAQAGQPVGRVILTGALCADMDTVKPLQRLINELAKQGVDVSAYEAHYHFLLEYLRENRRFLRDAQRLMEKASENEFAFRTRVAA</sequence>
<dbReference type="PANTHER" id="PTHR36180:SF2">
    <property type="entry name" value="BRO FAMILY PROTEIN"/>
    <property type="match status" value="1"/>
</dbReference>
<accession>A0AAJ5S1V2</accession>
<dbReference type="Pfam" id="PF02498">
    <property type="entry name" value="Bro-N"/>
    <property type="match status" value="1"/>
</dbReference>
<dbReference type="InterPro" id="IPR003497">
    <property type="entry name" value="BRO_N_domain"/>
</dbReference>
<evidence type="ECO:0000313" key="2">
    <source>
        <dbReference type="EMBL" id="WEA18612.1"/>
    </source>
</evidence>
<gene>
    <name evidence="2" type="ORF">PWA60_14970</name>
</gene>
<organism evidence="2 3">
    <name type="scientific">Pseudomonas juntendi</name>
    <dbReference type="NCBI Taxonomy" id="2666183"/>
    <lineage>
        <taxon>Bacteria</taxon>
        <taxon>Pseudomonadati</taxon>
        <taxon>Pseudomonadota</taxon>
        <taxon>Gammaproteobacteria</taxon>
        <taxon>Pseudomonadales</taxon>
        <taxon>Pseudomonadaceae</taxon>
        <taxon>Pseudomonas</taxon>
    </lineage>
</organism>
<reference evidence="2" key="1">
    <citation type="submission" date="2023-02" db="EMBL/GenBank/DDBJ databases">
        <title>tmexCD-toprJ-like cluster.</title>
        <authorList>
            <person name="Gao X."/>
            <person name="Wang C."/>
            <person name="Liu J."/>
        </authorList>
    </citation>
    <scope>NUCLEOTIDE SEQUENCE</scope>
    <source>
        <strain evidence="2">GDW21C697WI</strain>
    </source>
</reference>
<dbReference type="AlphaFoldDB" id="A0AAJ5S1V2"/>
<evidence type="ECO:0000259" key="1">
    <source>
        <dbReference type="PROSITE" id="PS51750"/>
    </source>
</evidence>
<proteinExistence type="predicted"/>
<dbReference type="Proteomes" id="UP001217631">
    <property type="component" value="Chromosome"/>
</dbReference>
<protein>
    <submittedName>
        <fullName evidence="2">BRO family protein</fullName>
    </submittedName>
</protein>
<dbReference type="PROSITE" id="PS51750">
    <property type="entry name" value="BRO_N"/>
    <property type="match status" value="1"/>
</dbReference>
<feature type="domain" description="Bro-N" evidence="1">
    <location>
        <begin position="30"/>
        <end position="140"/>
    </location>
</feature>
<dbReference type="SMART" id="SM01040">
    <property type="entry name" value="Bro-N"/>
    <property type="match status" value="1"/>
</dbReference>